<dbReference type="Proteomes" id="UP000659654">
    <property type="component" value="Unassembled WGS sequence"/>
</dbReference>
<dbReference type="GO" id="GO:0004222">
    <property type="term" value="F:metalloendopeptidase activity"/>
    <property type="evidence" value="ECO:0007669"/>
    <property type="project" value="InterPro"/>
</dbReference>
<dbReference type="SUPFAM" id="SSF55486">
    <property type="entry name" value="Metalloproteases ('zincins'), catalytic domain"/>
    <property type="match status" value="2"/>
</dbReference>
<dbReference type="InterPro" id="IPR000718">
    <property type="entry name" value="Peptidase_M13"/>
</dbReference>
<accession>A0A1I7RX92</accession>
<feature type="domain" description="Peptidase M13 C-terminal" evidence="1">
    <location>
        <begin position="936"/>
        <end position="1066"/>
    </location>
</feature>
<dbReference type="PANTHER" id="PTHR11733">
    <property type="entry name" value="ZINC METALLOPROTEASE FAMILY M13 NEPRILYSIN-RELATED"/>
    <property type="match status" value="1"/>
</dbReference>
<dbReference type="PANTHER" id="PTHR11733:SF236">
    <property type="entry name" value="PEPTIDASE_M13 DOMAIN-CONTAINING PROTEIN-RELATED"/>
    <property type="match status" value="1"/>
</dbReference>
<dbReference type="Gene3D" id="3.40.390.10">
    <property type="entry name" value="Collagenase (Catalytic Domain)"/>
    <property type="match status" value="2"/>
</dbReference>
<proteinExistence type="predicted"/>
<dbReference type="GO" id="GO:0016485">
    <property type="term" value="P:protein processing"/>
    <property type="evidence" value="ECO:0007669"/>
    <property type="project" value="TreeGrafter"/>
</dbReference>
<dbReference type="Proteomes" id="UP000095284">
    <property type="component" value="Unplaced"/>
</dbReference>
<sequence length="1072" mass="125166">MSDEEALKLKAELLESGMPKDGPKPCDNFPEYAAGQLYKDALRGRKARVMEEVMKGSKEAFLPLQRVRGFYDLCVKHQRLFDRKFQPGVSAADAEQNRARLRDFIGNNEFVNNDLFASEYKYTLKILFTYGSTFFDENTMGKNILIVRPEKVPFKPEDECQAVIGKEKCKDIANTVFDVSFKDDLPVTIYFPRAPEDRKALFQEFWTIYNSPEPGWYPGCYEFLSDVFPIFYKKMLFNYLDANEQPISDLNTDLKVIWTDILEQIDDTIRTLNVTMDRKQDYLKEFHENLEFMDIQHPIFEQATFEKYFDFVDFSPVPELYQNRHLWSIRPMIEYYIRGGSSNFYTASLTQPASISRVGDKVYIGRGFEAFTYPLHHKSFPPSITYSNFIFALGEEQLSGMIFNAYSKRNELHLRKNRIQGAENAKINSLSEDQLYFINLAQTIVLEQAQNRIDPFADPDAKIWRLFKCLRGFSNSFRCKPGDNFFSEEDYREENYLAKKYDMIEKMMNTSVDPCDDFVKYAAGNFDPQTRFDVLKETLRNILMFTAIADHIDSIRKVRHLYFQCQQGFLPAEPTIDELVDSAIKEYPEVLFPLKEDSPIAKDDVKFWELIKKLYKSLFDKGSRLWDLGLASVASLTITLPNPHKILPDNETTAAWGVYKTKTKQTGEWPPPEYPDLLPRSIEEAKERSELISFVFGIPGFDASNYTVIVPDFTVDEEEEEPISRHDFANALFENVISRNGRSFKKCEVDILRMFPLQVYKLFYEANKRDTAKYKKLKEVYFEYSTNLLQEAENMLVNSEILTNESKDLLLNEQKQNTFAFFEHPFFENRNFPHATADTDITRPGASFYKNNIRQILRYDNEYHENLLKVREFSIDAQHSTKFKYNVVDWGYFLKPLFEQSFPPVLMFSTFGYVMGHEIGHSLILPLFGAPKEIMNIYLCLLKLHHNRCDPERPQLCTNAVRVMNEALADHFGLRFAYSAYRKYYLSRAADLHRTRELNFLTDDQLFFVSWAQLVIQFPNWRKYDGTDPHPPAELRIEQTAANFPAFANAFNCKANTTMNPDKKCALFRNEN</sequence>
<name>A0A1I7RX92_BURXY</name>
<keyword evidence="4" id="KW-1185">Reference proteome</keyword>
<dbReference type="InterPro" id="IPR024079">
    <property type="entry name" value="MetalloPept_cat_dom_sf"/>
</dbReference>
<dbReference type="EMBL" id="CAJFCV020000005">
    <property type="protein sequence ID" value="CAG9121444.1"/>
    <property type="molecule type" value="Genomic_DNA"/>
</dbReference>
<dbReference type="WBParaSite" id="BXY_0535600.1">
    <property type="protein sequence ID" value="BXY_0535600.1"/>
    <property type="gene ID" value="BXY_0535600"/>
</dbReference>
<evidence type="ECO:0000313" key="3">
    <source>
        <dbReference type="Proteomes" id="UP000095284"/>
    </source>
</evidence>
<dbReference type="Proteomes" id="UP000582659">
    <property type="component" value="Unassembled WGS sequence"/>
</dbReference>
<evidence type="ECO:0000313" key="5">
    <source>
        <dbReference type="WBParaSite" id="BXY_0535600.1"/>
    </source>
</evidence>
<dbReference type="PROSITE" id="PS51885">
    <property type="entry name" value="NEPRILYSIN"/>
    <property type="match status" value="1"/>
</dbReference>
<evidence type="ECO:0000313" key="2">
    <source>
        <dbReference type="EMBL" id="CAD5230494.1"/>
    </source>
</evidence>
<gene>
    <name evidence="2" type="ORF">BXYJ_LOCUS11015</name>
</gene>
<dbReference type="EMBL" id="CAJFDI010000005">
    <property type="protein sequence ID" value="CAD5230494.1"/>
    <property type="molecule type" value="Genomic_DNA"/>
</dbReference>
<dbReference type="Pfam" id="PF01431">
    <property type="entry name" value="Peptidase_M13"/>
    <property type="match status" value="1"/>
</dbReference>
<dbReference type="InterPro" id="IPR018497">
    <property type="entry name" value="Peptidase_M13_C"/>
</dbReference>
<reference evidence="5" key="1">
    <citation type="submission" date="2016-11" db="UniProtKB">
        <authorList>
            <consortium name="WormBaseParasite"/>
        </authorList>
    </citation>
    <scope>IDENTIFICATION</scope>
</reference>
<evidence type="ECO:0000259" key="1">
    <source>
        <dbReference type="Pfam" id="PF01431"/>
    </source>
</evidence>
<dbReference type="GO" id="GO:0005886">
    <property type="term" value="C:plasma membrane"/>
    <property type="evidence" value="ECO:0007669"/>
    <property type="project" value="TreeGrafter"/>
</dbReference>
<evidence type="ECO:0000313" key="4">
    <source>
        <dbReference type="Proteomes" id="UP000659654"/>
    </source>
</evidence>
<reference evidence="2" key="2">
    <citation type="submission" date="2020-09" db="EMBL/GenBank/DDBJ databases">
        <authorList>
            <person name="Kikuchi T."/>
        </authorList>
    </citation>
    <scope>NUCLEOTIDE SEQUENCE</scope>
    <source>
        <strain evidence="2">Ka4C1</strain>
    </source>
</reference>
<dbReference type="OrthoDB" id="5873741at2759"/>
<organism evidence="3 5">
    <name type="scientific">Bursaphelenchus xylophilus</name>
    <name type="common">Pinewood nematode worm</name>
    <name type="synonym">Aphelenchoides xylophilus</name>
    <dbReference type="NCBI Taxonomy" id="6326"/>
    <lineage>
        <taxon>Eukaryota</taxon>
        <taxon>Metazoa</taxon>
        <taxon>Ecdysozoa</taxon>
        <taxon>Nematoda</taxon>
        <taxon>Chromadorea</taxon>
        <taxon>Rhabditida</taxon>
        <taxon>Tylenchina</taxon>
        <taxon>Tylenchomorpha</taxon>
        <taxon>Aphelenchoidea</taxon>
        <taxon>Aphelenchoididae</taxon>
        <taxon>Bursaphelenchus</taxon>
    </lineage>
</organism>
<protein>
    <submittedName>
        <fullName evidence="2">(pine wood nematode) hypothetical protein</fullName>
    </submittedName>
    <submittedName>
        <fullName evidence="5">Peptidase_M13 domain-containing protein</fullName>
    </submittedName>
</protein>
<dbReference type="SMR" id="A0A1I7RX92"/>
<dbReference type="AlphaFoldDB" id="A0A1I7RX92"/>